<reference evidence="3 4" key="1">
    <citation type="journal article" date="2018" name="Cell">
        <title>The Chara Genome: Secondary Complexity and Implications for Plant Terrestrialization.</title>
        <authorList>
            <person name="Nishiyama T."/>
            <person name="Sakayama H."/>
            <person name="Vries J.D."/>
            <person name="Buschmann H."/>
            <person name="Saint-Marcoux D."/>
            <person name="Ullrich K.K."/>
            <person name="Haas F.B."/>
            <person name="Vanderstraeten L."/>
            <person name="Becker D."/>
            <person name="Lang D."/>
            <person name="Vosolsobe S."/>
            <person name="Rombauts S."/>
            <person name="Wilhelmsson P.K.I."/>
            <person name="Janitza P."/>
            <person name="Kern R."/>
            <person name="Heyl A."/>
            <person name="Rumpler F."/>
            <person name="Villalobos L.I.A.C."/>
            <person name="Clay J.M."/>
            <person name="Skokan R."/>
            <person name="Toyoda A."/>
            <person name="Suzuki Y."/>
            <person name="Kagoshima H."/>
            <person name="Schijlen E."/>
            <person name="Tajeshwar N."/>
            <person name="Catarino B."/>
            <person name="Hetherington A.J."/>
            <person name="Saltykova A."/>
            <person name="Bonnot C."/>
            <person name="Breuninger H."/>
            <person name="Symeonidi A."/>
            <person name="Radhakrishnan G.V."/>
            <person name="Van Nieuwerburgh F."/>
            <person name="Deforce D."/>
            <person name="Chang C."/>
            <person name="Karol K.G."/>
            <person name="Hedrich R."/>
            <person name="Ulvskov P."/>
            <person name="Glockner G."/>
            <person name="Delwiche C.F."/>
            <person name="Petrasek J."/>
            <person name="Van de Peer Y."/>
            <person name="Friml J."/>
            <person name="Beilby M."/>
            <person name="Dolan L."/>
            <person name="Kohara Y."/>
            <person name="Sugano S."/>
            <person name="Fujiyama A."/>
            <person name="Delaux P.-M."/>
            <person name="Quint M."/>
            <person name="TheiBen G."/>
            <person name="Hagemann M."/>
            <person name="Harholt J."/>
            <person name="Dunand C."/>
            <person name="Zachgo S."/>
            <person name="Langdale J."/>
            <person name="Maumus F."/>
            <person name="Straeten D.V.D."/>
            <person name="Gould S.B."/>
            <person name="Rensing S.A."/>
        </authorList>
    </citation>
    <scope>NUCLEOTIDE SEQUENCE [LARGE SCALE GENOMIC DNA]</scope>
    <source>
        <strain evidence="3 4">S276</strain>
    </source>
</reference>
<protein>
    <submittedName>
        <fullName evidence="3">Uncharacterized protein</fullName>
    </submittedName>
</protein>
<feature type="region of interest" description="Disordered" evidence="2">
    <location>
        <begin position="96"/>
        <end position="136"/>
    </location>
</feature>
<dbReference type="EMBL" id="BFEA01000009">
    <property type="protein sequence ID" value="GBG60226.1"/>
    <property type="molecule type" value="Genomic_DNA"/>
</dbReference>
<accession>A0A388JQY4</accession>
<comment type="caution">
    <text evidence="3">The sequence shown here is derived from an EMBL/GenBank/DDBJ whole genome shotgun (WGS) entry which is preliminary data.</text>
</comment>
<evidence type="ECO:0000313" key="3">
    <source>
        <dbReference type="EMBL" id="GBG60226.1"/>
    </source>
</evidence>
<feature type="compositionally biased region" description="Basic and acidic residues" evidence="2">
    <location>
        <begin position="428"/>
        <end position="441"/>
    </location>
</feature>
<keyword evidence="4" id="KW-1185">Reference proteome</keyword>
<feature type="region of interest" description="Disordered" evidence="2">
    <location>
        <begin position="428"/>
        <end position="464"/>
    </location>
</feature>
<proteinExistence type="predicted"/>
<feature type="coiled-coil region" evidence="1">
    <location>
        <begin position="227"/>
        <end position="254"/>
    </location>
</feature>
<evidence type="ECO:0000256" key="1">
    <source>
        <dbReference type="SAM" id="Coils"/>
    </source>
</evidence>
<organism evidence="3 4">
    <name type="scientific">Chara braunii</name>
    <name type="common">Braun's stonewort</name>
    <dbReference type="NCBI Taxonomy" id="69332"/>
    <lineage>
        <taxon>Eukaryota</taxon>
        <taxon>Viridiplantae</taxon>
        <taxon>Streptophyta</taxon>
        <taxon>Charophyceae</taxon>
        <taxon>Charales</taxon>
        <taxon>Characeae</taxon>
        <taxon>Chara</taxon>
    </lineage>
</organism>
<name>A0A388JQY4_CHABU</name>
<dbReference type="AlphaFoldDB" id="A0A388JQY4"/>
<dbReference type="OrthoDB" id="6361509at2759"/>
<dbReference type="Gramene" id="GBG60226">
    <property type="protein sequence ID" value="GBG60226"/>
    <property type="gene ID" value="CBR_g3469"/>
</dbReference>
<sequence>MASNGNPMLPANRNCYNYGQPGHISRFRPLPDRRLNGAQTFTAIVPAQPLLTVPPASNVGTAVPYYSGYNGGAGGSGLGQRVRSLEEIVGRINSKHEADEAKVKKEREDEDRKAREKEDEERRMKEKKEREDLQREMHKEMASKLDKVCEAVNAKKVGGDDEVGKLRAQVEVLTRRCYNLGGAQKSKEVDSDEVTKLRVEVEKLKPEEVARLRKEHADVKAATDKRLATLEEVIFALQKNCEAAEANADVWRNEALRPGNKRGSVAIGHTPVSDARVRARITPVVPPCSGGRVDVQLKNIVERHKREVELLKEMRAREVKARKESEDEVDRLKNEMARLNTRRRLKGTNLRRKMDEAAVPTTKGKTVVDLVDHAMQRDVFLRAARKELRGKRKEKVIDICDKEGVEYTTLDPTTEAIAQGRADRAVGVDLDDSKGKGKEDIVVEVTDDGGDNSEPSDGRDSASS</sequence>
<evidence type="ECO:0000256" key="2">
    <source>
        <dbReference type="SAM" id="MobiDB-lite"/>
    </source>
</evidence>
<dbReference type="Proteomes" id="UP000265515">
    <property type="component" value="Unassembled WGS sequence"/>
</dbReference>
<gene>
    <name evidence="3" type="ORF">CBR_g3469</name>
</gene>
<feature type="coiled-coil region" evidence="1">
    <location>
        <begin position="315"/>
        <end position="342"/>
    </location>
</feature>
<evidence type="ECO:0000313" key="4">
    <source>
        <dbReference type="Proteomes" id="UP000265515"/>
    </source>
</evidence>
<keyword evidence="1" id="KW-0175">Coiled coil</keyword>